<feature type="compositionally biased region" description="Polar residues" evidence="8">
    <location>
        <begin position="504"/>
        <end position="519"/>
    </location>
</feature>
<feature type="transmembrane region" description="Helical" evidence="9">
    <location>
        <begin position="1142"/>
        <end position="1161"/>
    </location>
</feature>
<dbReference type="InterPro" id="IPR027267">
    <property type="entry name" value="AH/BAR_dom_sf"/>
</dbReference>
<keyword evidence="7 9" id="KW-0472">Membrane</keyword>
<comment type="caution">
    <text evidence="12">The sequence shown here is derived from an EMBL/GenBank/DDBJ whole genome shotgun (WGS) entry which is preliminary data.</text>
</comment>
<feature type="compositionally biased region" description="Polar residues" evidence="8">
    <location>
        <begin position="1092"/>
        <end position="1101"/>
    </location>
</feature>
<feature type="region of interest" description="Disordered" evidence="8">
    <location>
        <begin position="424"/>
        <end position="527"/>
    </location>
</feature>
<dbReference type="Pfam" id="PF16746">
    <property type="entry name" value="BAR_3"/>
    <property type="match status" value="1"/>
</dbReference>
<dbReference type="Proteomes" id="UP000789342">
    <property type="component" value="Unassembled WGS sequence"/>
</dbReference>
<dbReference type="Pfam" id="PF16016">
    <property type="entry name" value="VASt"/>
    <property type="match status" value="1"/>
</dbReference>
<keyword evidence="3 9" id="KW-0812">Transmembrane</keyword>
<dbReference type="InterPro" id="IPR001849">
    <property type="entry name" value="PH_domain"/>
</dbReference>
<dbReference type="SUPFAM" id="SSF103657">
    <property type="entry name" value="BAR/IMD domain-like"/>
    <property type="match status" value="1"/>
</dbReference>
<evidence type="ECO:0000259" key="10">
    <source>
        <dbReference type="PROSITE" id="PS50003"/>
    </source>
</evidence>
<reference evidence="12" key="1">
    <citation type="submission" date="2021-06" db="EMBL/GenBank/DDBJ databases">
        <authorList>
            <person name="Kallberg Y."/>
            <person name="Tangrot J."/>
            <person name="Rosling A."/>
        </authorList>
    </citation>
    <scope>NUCLEOTIDE SEQUENCE</scope>
    <source>
        <strain evidence="12">CL551</strain>
    </source>
</reference>
<keyword evidence="5" id="KW-0862">Zinc</keyword>
<gene>
    <name evidence="12" type="ORF">AMORRO_LOCUS9078</name>
</gene>
<comment type="similarity">
    <text evidence="2">Belongs to the YSP2 family.</text>
</comment>
<dbReference type="PROSITE" id="PS50003">
    <property type="entry name" value="PH_DOMAIN"/>
    <property type="match status" value="1"/>
</dbReference>
<feature type="domain" description="PH" evidence="10">
    <location>
        <begin position="308"/>
        <end position="410"/>
    </location>
</feature>
<protein>
    <submittedName>
        <fullName evidence="12">12131_t:CDS:1</fullName>
    </submittedName>
</protein>
<evidence type="ECO:0000259" key="11">
    <source>
        <dbReference type="PROSITE" id="PS51778"/>
    </source>
</evidence>
<dbReference type="GO" id="GO:0005096">
    <property type="term" value="F:GTPase activator activity"/>
    <property type="evidence" value="ECO:0007669"/>
    <property type="project" value="InterPro"/>
</dbReference>
<evidence type="ECO:0000256" key="8">
    <source>
        <dbReference type="SAM" id="MobiDB-lite"/>
    </source>
</evidence>
<dbReference type="InterPro" id="IPR031968">
    <property type="entry name" value="VASt"/>
</dbReference>
<dbReference type="InterPro" id="IPR011993">
    <property type="entry name" value="PH-like_dom_sf"/>
</dbReference>
<feature type="region of interest" description="Disordered" evidence="8">
    <location>
        <begin position="1078"/>
        <end position="1101"/>
    </location>
</feature>
<evidence type="ECO:0000256" key="6">
    <source>
        <dbReference type="ARBA" id="ARBA00022989"/>
    </source>
</evidence>
<dbReference type="SMART" id="SM00233">
    <property type="entry name" value="PH"/>
    <property type="match status" value="1"/>
</dbReference>
<comment type="subcellular location">
    <subcellularLocation>
        <location evidence="1">Membrane</location>
        <topology evidence="1">Single-pass membrane protein</topology>
    </subcellularLocation>
</comment>
<evidence type="ECO:0000256" key="3">
    <source>
        <dbReference type="ARBA" id="ARBA00022692"/>
    </source>
</evidence>
<dbReference type="SUPFAM" id="SSF50729">
    <property type="entry name" value="PH domain-like"/>
    <property type="match status" value="1"/>
</dbReference>
<evidence type="ECO:0000256" key="1">
    <source>
        <dbReference type="ARBA" id="ARBA00004167"/>
    </source>
</evidence>
<dbReference type="PROSITE" id="PS51778">
    <property type="entry name" value="VAST"/>
    <property type="match status" value="1"/>
</dbReference>
<dbReference type="InterPro" id="IPR004182">
    <property type="entry name" value="GRAM"/>
</dbReference>
<dbReference type="Gene3D" id="2.30.29.30">
    <property type="entry name" value="Pleckstrin-homology domain (PH domain)/Phosphotyrosine-binding domain (PTB)"/>
    <property type="match status" value="2"/>
</dbReference>
<dbReference type="InterPro" id="IPR045258">
    <property type="entry name" value="ACAP1/2/3-like"/>
</dbReference>
<feature type="domain" description="VASt" evidence="11">
    <location>
        <begin position="883"/>
        <end position="1053"/>
    </location>
</feature>
<sequence length="1367" mass="155433">MSAAVVLPLSPESVFNTPDFQAAIHDTPEFRANIRKVEEQVDHFEKWLDGFWKALRHYVDESSKLTDASSNLVKRALHSSVEDSILDRDFTFPTVRVLADTFQTTLAFKAKLVNDIEERLIQPLAAFIKNDLKDFKESRRAFDKALEKYDNTLTKYTSQSKTKEASALREDAFQLFEIRKTYIRTALDYTLKIIQFRTAADHLIMEIFLGGTYAHLDFYNANAMIYSGSENQMNILKSWLWESKKCSELQIPVIMDTKKKLEDEAINMNKPQRTLTTYKDNTTNAISIHPVSEPLQNNSSSSVKTDNRPFKQGYLFMKPLNGKGSWSRKYFSLQDGIFWWASAGHGKQRSTVEESEKIGVLLCEVKVDTLQDRRFCFEIVCGAKSTSWVLQAETESELKDWITSFESAKRHAFSSSSDLTSSAAAAVSSHKESRDDTNQSATEEGEQSNDDSASLPKYNAENSQNTTLELPTSESRRNSVNNISKRHSLSTLSTTAPASRPLSHHSNSLPPKSQGSTIANNSNNGINGNQLVTPLNQLAGGVNERTSSSSAPSNQQNFWGSIQWGIMPAMNALINSVNGSEGDGDEDGENLGEKRKGKKNRSRSGSGPVGSGIDGSIAEYPQTLLLHNSQLHRLFKSMPEKEFLLDVYQCGLIKEDNLFRGRVYFTQDRLYFYSMVMGVFNTFCIPWREIKSVMLEATNPQQTVVISDENGKKYTIKVFLDNSRSFYDKVHLVWKLATDEKVKSLQSIYDALWKPNTSPCLNESSERYSEKLTVKQSEIETPHDEALSSGKYTHELGAQSETGSMHNKGYNTGVNDGGTFSRINREESGISPENEELQNNQWEASYLVAPKPEPFAIHLKEDEEYPSEINLPESPISCECFDHLDESKVIVEYPIPARKLYQILFDENNSLWERMYQKERLTLQHVGSWVMGVDGVKQREFRLIMPINSSASKSKETKETELIETHTFQRCDDYIRYVVLVQTKPLHNNSLISMSKWCITYETKTSCKLACHIGIKPVKGTISRAARKAALSRLSDTVSDIIELLNVDVARGKSKGFSNSPTRSTTTLRRRAHNYRQHKNRNHSTVKHTVSGEESITGSAGSINRTQESNVTAHLIPSDDSKYTGTFSTILMNPMLNMSLRGLLFAILVVLFATNISSFMYSKNYSKFSESSTKVVPSVPAVYIRDLEEQVFNISNEKVLYSVVDPESYSQFLDTRTEYPPYPWLLYSSRRLSEEIKYARKRVAVIRYDLLSTFRQINSIDRRLIEREYVNWLLDERAKCSKAKWMFLKDDILNEDENSEIHDKVIEREGIEGCIEDENGVYTCENGENYNEKANEGINMKRRVEYKSILKYCENVKRQLSTFSNIF</sequence>
<proteinExistence type="inferred from homology"/>
<evidence type="ECO:0000313" key="13">
    <source>
        <dbReference type="Proteomes" id="UP000789342"/>
    </source>
</evidence>
<dbReference type="Gene3D" id="1.20.1270.60">
    <property type="entry name" value="Arfaptin homology (AH) domain/BAR domain"/>
    <property type="match status" value="1"/>
</dbReference>
<dbReference type="GO" id="GO:0016020">
    <property type="term" value="C:membrane"/>
    <property type="evidence" value="ECO:0007669"/>
    <property type="project" value="UniProtKB-SubCell"/>
</dbReference>
<accession>A0A9N9DCQ4</accession>
<organism evidence="12 13">
    <name type="scientific">Acaulospora morrowiae</name>
    <dbReference type="NCBI Taxonomy" id="94023"/>
    <lineage>
        <taxon>Eukaryota</taxon>
        <taxon>Fungi</taxon>
        <taxon>Fungi incertae sedis</taxon>
        <taxon>Mucoromycota</taxon>
        <taxon>Glomeromycotina</taxon>
        <taxon>Glomeromycetes</taxon>
        <taxon>Diversisporales</taxon>
        <taxon>Acaulosporaceae</taxon>
        <taxon>Acaulospora</taxon>
    </lineage>
</organism>
<dbReference type="InterPro" id="IPR004148">
    <property type="entry name" value="BAR_dom"/>
</dbReference>
<name>A0A9N9DCQ4_9GLOM</name>
<dbReference type="GO" id="GO:0046872">
    <property type="term" value="F:metal ion binding"/>
    <property type="evidence" value="ECO:0007669"/>
    <property type="project" value="UniProtKB-KW"/>
</dbReference>
<feature type="region of interest" description="Disordered" evidence="8">
    <location>
        <begin position="575"/>
        <end position="614"/>
    </location>
</feature>
<dbReference type="PANTHER" id="PTHR23180">
    <property type="entry name" value="CENTAURIN/ARF"/>
    <property type="match status" value="1"/>
</dbReference>
<evidence type="ECO:0000256" key="7">
    <source>
        <dbReference type="ARBA" id="ARBA00023136"/>
    </source>
</evidence>
<dbReference type="SMART" id="SM00568">
    <property type="entry name" value="GRAM"/>
    <property type="match status" value="1"/>
</dbReference>
<dbReference type="Pfam" id="PF00169">
    <property type="entry name" value="PH"/>
    <property type="match status" value="1"/>
</dbReference>
<dbReference type="OrthoDB" id="10070851at2759"/>
<dbReference type="Pfam" id="PF02893">
    <property type="entry name" value="GRAM"/>
    <property type="match status" value="1"/>
</dbReference>
<dbReference type="PANTHER" id="PTHR23180:SF160">
    <property type="entry name" value="ADP-RIBOSYLATION FACTOR GTPASE-ACTIVATING PROTEIN EFFECTOR PROTEIN 1"/>
    <property type="match status" value="1"/>
</dbReference>
<keyword evidence="4" id="KW-0479">Metal-binding</keyword>
<dbReference type="EMBL" id="CAJVPV010008460">
    <property type="protein sequence ID" value="CAG8630839.1"/>
    <property type="molecule type" value="Genomic_DNA"/>
</dbReference>
<keyword evidence="13" id="KW-1185">Reference proteome</keyword>
<dbReference type="GO" id="GO:0005737">
    <property type="term" value="C:cytoplasm"/>
    <property type="evidence" value="ECO:0007669"/>
    <property type="project" value="InterPro"/>
</dbReference>
<evidence type="ECO:0000256" key="9">
    <source>
        <dbReference type="SAM" id="Phobius"/>
    </source>
</evidence>
<feature type="compositionally biased region" description="Polar residues" evidence="8">
    <location>
        <begin position="460"/>
        <end position="483"/>
    </location>
</feature>
<keyword evidence="6 9" id="KW-1133">Transmembrane helix</keyword>
<evidence type="ECO:0000256" key="5">
    <source>
        <dbReference type="ARBA" id="ARBA00022833"/>
    </source>
</evidence>
<evidence type="ECO:0000256" key="4">
    <source>
        <dbReference type="ARBA" id="ARBA00022723"/>
    </source>
</evidence>
<evidence type="ECO:0000256" key="2">
    <source>
        <dbReference type="ARBA" id="ARBA00006582"/>
    </source>
</evidence>
<evidence type="ECO:0000313" key="12">
    <source>
        <dbReference type="EMBL" id="CAG8630839.1"/>
    </source>
</evidence>